<name>A0A6J7XUD4_9ZZZZ</name>
<dbReference type="Pfam" id="PF00011">
    <property type="entry name" value="HSP20"/>
    <property type="match status" value="1"/>
</dbReference>
<dbReference type="InterPro" id="IPR008978">
    <property type="entry name" value="HSP20-like_chaperone"/>
</dbReference>
<reference evidence="2" key="1">
    <citation type="submission" date="2020-05" db="EMBL/GenBank/DDBJ databases">
        <authorList>
            <person name="Chiriac C."/>
            <person name="Salcher M."/>
            <person name="Ghai R."/>
            <person name="Kavagutti S V."/>
        </authorList>
    </citation>
    <scope>NUCLEOTIDE SEQUENCE</scope>
</reference>
<organism evidence="2">
    <name type="scientific">freshwater metagenome</name>
    <dbReference type="NCBI Taxonomy" id="449393"/>
    <lineage>
        <taxon>unclassified sequences</taxon>
        <taxon>metagenomes</taxon>
        <taxon>ecological metagenomes</taxon>
    </lineage>
</organism>
<dbReference type="SUPFAM" id="SSF49764">
    <property type="entry name" value="HSP20-like chaperones"/>
    <property type="match status" value="1"/>
</dbReference>
<dbReference type="InterPro" id="IPR031107">
    <property type="entry name" value="Small_HSP"/>
</dbReference>
<dbReference type="EMBL" id="CAFBSG010000022">
    <property type="protein sequence ID" value="CAB5240980.1"/>
    <property type="molecule type" value="Genomic_DNA"/>
</dbReference>
<proteinExistence type="predicted"/>
<sequence>MATKDVAVRNSSLLNAFNDFPVFSDWFEDFLPDRIRLLNGGMHPIKVEEFVKDGDIVVRAELPGIDPDRDINVHVGDGYLTISGQREESHKDAKLSEFYYGTFTRTIALPAGVDEKSVKADYKDGILEVHVKKPAAADLSTRVKIERK</sequence>
<dbReference type="Gene3D" id="2.60.40.790">
    <property type="match status" value="1"/>
</dbReference>
<protein>
    <submittedName>
        <fullName evidence="2">Unannotated protein</fullName>
    </submittedName>
</protein>
<dbReference type="PROSITE" id="PS01031">
    <property type="entry name" value="SHSP"/>
    <property type="match status" value="1"/>
</dbReference>
<dbReference type="AlphaFoldDB" id="A0A6J7XUD4"/>
<evidence type="ECO:0000313" key="2">
    <source>
        <dbReference type="EMBL" id="CAB5240980.1"/>
    </source>
</evidence>
<dbReference type="PANTHER" id="PTHR11527">
    <property type="entry name" value="HEAT-SHOCK PROTEIN 20 FAMILY MEMBER"/>
    <property type="match status" value="1"/>
</dbReference>
<dbReference type="CDD" id="cd06464">
    <property type="entry name" value="ACD_sHsps-like"/>
    <property type="match status" value="1"/>
</dbReference>
<accession>A0A6J7XUD4</accession>
<feature type="domain" description="SHSP" evidence="1">
    <location>
        <begin position="36"/>
        <end position="148"/>
    </location>
</feature>
<evidence type="ECO:0000259" key="1">
    <source>
        <dbReference type="PROSITE" id="PS01031"/>
    </source>
</evidence>
<dbReference type="InterPro" id="IPR002068">
    <property type="entry name" value="A-crystallin/Hsp20_dom"/>
</dbReference>
<gene>
    <name evidence="2" type="ORF">UFOPK3554_01166</name>
</gene>